<dbReference type="GO" id="GO:0008237">
    <property type="term" value="F:metallopeptidase activity"/>
    <property type="evidence" value="ECO:0007669"/>
    <property type="project" value="UniProtKB-KW"/>
</dbReference>
<dbReference type="EMBL" id="JBHSSA010000031">
    <property type="protein sequence ID" value="MFC6253589.1"/>
    <property type="molecule type" value="Genomic_DNA"/>
</dbReference>
<dbReference type="SMART" id="SM00235">
    <property type="entry name" value="ZnMc"/>
    <property type="match status" value="1"/>
</dbReference>
<evidence type="ECO:0000313" key="7">
    <source>
        <dbReference type="Proteomes" id="UP001596190"/>
    </source>
</evidence>
<name>A0ABW1T6B9_9LACO</name>
<keyword evidence="6" id="KW-0482">Metalloprotease</keyword>
<dbReference type="Proteomes" id="UP001596190">
    <property type="component" value="Unassembled WGS sequence"/>
</dbReference>
<organism evidence="6 7">
    <name type="scientific">Secundilactobacillus hailunensis</name>
    <dbReference type="NCBI Taxonomy" id="2559923"/>
    <lineage>
        <taxon>Bacteria</taxon>
        <taxon>Bacillati</taxon>
        <taxon>Bacillota</taxon>
        <taxon>Bacilli</taxon>
        <taxon>Lactobacillales</taxon>
        <taxon>Lactobacillaceae</taxon>
        <taxon>Secundilactobacillus</taxon>
    </lineage>
</organism>
<dbReference type="SUPFAM" id="SSF55486">
    <property type="entry name" value="Metalloproteases ('zincins'), catalytic domain"/>
    <property type="match status" value="1"/>
</dbReference>
<evidence type="ECO:0000256" key="3">
    <source>
        <dbReference type="ARBA" id="ARBA00022801"/>
    </source>
</evidence>
<dbReference type="PRINTS" id="PR00138">
    <property type="entry name" value="MATRIXIN"/>
</dbReference>
<evidence type="ECO:0000256" key="4">
    <source>
        <dbReference type="ARBA" id="ARBA00022833"/>
    </source>
</evidence>
<dbReference type="InterPro" id="IPR001818">
    <property type="entry name" value="Pept_M10_metallopeptidase"/>
</dbReference>
<sequence>MQRRRIPVNPWRFETPQATVQIKTGPYYTAVWKRAITAWNAKKVFKFNILNGPAQITIQPAQANEASLVTHNYVGVAYVNYDTTKRITDVKVHLIHTLLKKYAYTTTQRVNVAEHELGHAMGLAHNPNKQSVMYKTTRYVDIQPVDVSNVQYLYSLPPAQYFINTTVTTTTTNTNTDIASDALLKTVFTRQTKEAVRVVSEQY</sequence>
<evidence type="ECO:0000256" key="2">
    <source>
        <dbReference type="ARBA" id="ARBA00022723"/>
    </source>
</evidence>
<comment type="caution">
    <text evidence="6">The sequence shown here is derived from an EMBL/GenBank/DDBJ whole genome shotgun (WGS) entry which is preliminary data.</text>
</comment>
<evidence type="ECO:0000256" key="1">
    <source>
        <dbReference type="ARBA" id="ARBA00022670"/>
    </source>
</evidence>
<dbReference type="InterPro" id="IPR006026">
    <property type="entry name" value="Peptidase_Metallo"/>
</dbReference>
<gene>
    <name evidence="6" type="ORF">ACFP1H_03100</name>
</gene>
<dbReference type="Pfam" id="PF00413">
    <property type="entry name" value="Peptidase_M10"/>
    <property type="match status" value="1"/>
</dbReference>
<accession>A0ABW1T6B9</accession>
<protein>
    <submittedName>
        <fullName evidence="6">Matrixin family metalloprotease</fullName>
        <ecNumber evidence="6">3.4.24.-</ecNumber>
    </submittedName>
</protein>
<keyword evidence="4" id="KW-0862">Zinc</keyword>
<dbReference type="InterPro" id="IPR024079">
    <property type="entry name" value="MetalloPept_cat_dom_sf"/>
</dbReference>
<keyword evidence="1" id="KW-0645">Protease</keyword>
<keyword evidence="3 6" id="KW-0378">Hydrolase</keyword>
<reference evidence="7" key="1">
    <citation type="journal article" date="2019" name="Int. J. Syst. Evol. Microbiol.">
        <title>The Global Catalogue of Microorganisms (GCM) 10K type strain sequencing project: providing services to taxonomists for standard genome sequencing and annotation.</title>
        <authorList>
            <consortium name="The Broad Institute Genomics Platform"/>
            <consortium name="The Broad Institute Genome Sequencing Center for Infectious Disease"/>
            <person name="Wu L."/>
            <person name="Ma J."/>
        </authorList>
    </citation>
    <scope>NUCLEOTIDE SEQUENCE [LARGE SCALE GENOMIC DNA]</scope>
    <source>
        <strain evidence="7">CCM 8950</strain>
    </source>
</reference>
<feature type="domain" description="Peptidase metallopeptidase" evidence="5">
    <location>
        <begin position="2"/>
        <end position="156"/>
    </location>
</feature>
<keyword evidence="2" id="KW-0479">Metal-binding</keyword>
<dbReference type="EC" id="3.4.24.-" evidence="6"/>
<dbReference type="Gene3D" id="3.40.390.10">
    <property type="entry name" value="Collagenase (Catalytic Domain)"/>
    <property type="match status" value="1"/>
</dbReference>
<dbReference type="InterPro" id="IPR021190">
    <property type="entry name" value="Pept_M10A"/>
</dbReference>
<keyword evidence="7" id="KW-1185">Reference proteome</keyword>
<evidence type="ECO:0000313" key="6">
    <source>
        <dbReference type="EMBL" id="MFC6253589.1"/>
    </source>
</evidence>
<proteinExistence type="predicted"/>
<evidence type="ECO:0000259" key="5">
    <source>
        <dbReference type="SMART" id="SM00235"/>
    </source>
</evidence>
<dbReference type="RefSeq" id="WP_137630042.1">
    <property type="nucleotide sequence ID" value="NZ_BJDO01000003.1"/>
</dbReference>